<name>A0AA36BPJ3_OCTVU</name>
<protein>
    <submittedName>
        <fullName evidence="1">Uncharacterized protein</fullName>
    </submittedName>
</protein>
<dbReference type="Proteomes" id="UP001162480">
    <property type="component" value="Chromosome 20"/>
</dbReference>
<dbReference type="EMBL" id="OX597833">
    <property type="protein sequence ID" value="CAI9737342.1"/>
    <property type="molecule type" value="Genomic_DNA"/>
</dbReference>
<evidence type="ECO:0000313" key="2">
    <source>
        <dbReference type="Proteomes" id="UP001162480"/>
    </source>
</evidence>
<sequence length="125" mass="14325">MSPKHLTYGRILTDSSEQPNDIDSTELFEEILDCRMLLSGREHLQISNPEELLQFIVQYGDESVFPNIRVAIQILLTVAVSIAGCEILRHAKPDHILPESFYDTRKTPRPRIAEHRAKTSAEHQF</sequence>
<accession>A0AA36BPJ3</accession>
<reference evidence="1" key="1">
    <citation type="submission" date="2023-08" db="EMBL/GenBank/DDBJ databases">
        <authorList>
            <person name="Alioto T."/>
            <person name="Alioto T."/>
            <person name="Gomez Garrido J."/>
        </authorList>
    </citation>
    <scope>NUCLEOTIDE SEQUENCE</scope>
</reference>
<organism evidence="1 2">
    <name type="scientific">Octopus vulgaris</name>
    <name type="common">Common octopus</name>
    <dbReference type="NCBI Taxonomy" id="6645"/>
    <lineage>
        <taxon>Eukaryota</taxon>
        <taxon>Metazoa</taxon>
        <taxon>Spiralia</taxon>
        <taxon>Lophotrochozoa</taxon>
        <taxon>Mollusca</taxon>
        <taxon>Cephalopoda</taxon>
        <taxon>Coleoidea</taxon>
        <taxon>Octopodiformes</taxon>
        <taxon>Octopoda</taxon>
        <taxon>Incirrata</taxon>
        <taxon>Octopodidae</taxon>
        <taxon>Octopus</taxon>
    </lineage>
</organism>
<evidence type="ECO:0000313" key="1">
    <source>
        <dbReference type="EMBL" id="CAI9737342.1"/>
    </source>
</evidence>
<dbReference type="AlphaFoldDB" id="A0AA36BPJ3"/>
<proteinExistence type="predicted"/>
<gene>
    <name evidence="1" type="ORF">OCTVUL_1B021097</name>
</gene>
<keyword evidence="2" id="KW-1185">Reference proteome</keyword>